<dbReference type="GO" id="GO:0016614">
    <property type="term" value="F:oxidoreductase activity, acting on CH-OH group of donors"/>
    <property type="evidence" value="ECO:0007669"/>
    <property type="project" value="UniProtKB-ARBA"/>
</dbReference>
<keyword evidence="4 9" id="KW-0560">Oxidoreductase</keyword>
<dbReference type="FunFam" id="3.20.20.70:FF:000029">
    <property type="entry name" value="L-lactate dehydrogenase"/>
    <property type="match status" value="1"/>
</dbReference>
<feature type="binding site" evidence="7">
    <location>
        <position position="251"/>
    </location>
    <ligand>
        <name>glyoxylate</name>
        <dbReference type="ChEBI" id="CHEBI:36655"/>
    </ligand>
</feature>
<comment type="similarity">
    <text evidence="5">Belongs to the FMN-dependent alpha-hydroxy acid dehydrogenase family.</text>
</comment>
<feature type="binding site" evidence="7">
    <location>
        <position position="126"/>
    </location>
    <ligand>
        <name>FMN</name>
        <dbReference type="ChEBI" id="CHEBI:58210"/>
    </ligand>
</feature>
<feature type="binding site" evidence="7">
    <location>
        <position position="248"/>
    </location>
    <ligand>
        <name>glyoxylate</name>
        <dbReference type="ChEBI" id="CHEBI:36655"/>
    </ligand>
</feature>
<dbReference type="SUPFAM" id="SSF51395">
    <property type="entry name" value="FMN-linked oxidoreductases"/>
    <property type="match status" value="1"/>
</dbReference>
<dbReference type="Gene3D" id="3.20.20.70">
    <property type="entry name" value="Aldolase class I"/>
    <property type="match status" value="1"/>
</dbReference>
<dbReference type="PANTHER" id="PTHR10578:SF107">
    <property type="entry name" value="2-HYDROXYACID OXIDASE 1"/>
    <property type="match status" value="1"/>
</dbReference>
<dbReference type="InterPro" id="IPR008259">
    <property type="entry name" value="FMN_hydac_DH_AS"/>
</dbReference>
<keyword evidence="2 7" id="KW-0285">Flavoprotein</keyword>
<feature type="binding site" evidence="7">
    <location>
        <position position="163"/>
    </location>
    <ligand>
        <name>glyoxylate</name>
        <dbReference type="ChEBI" id="CHEBI:36655"/>
    </ligand>
</feature>
<dbReference type="EC" id="1.1.3.46" evidence="9"/>
<dbReference type="InterPro" id="IPR013785">
    <property type="entry name" value="Aldolase_TIM"/>
</dbReference>
<evidence type="ECO:0000256" key="6">
    <source>
        <dbReference type="PIRSR" id="PIRSR000138-1"/>
    </source>
</evidence>
<dbReference type="RefSeq" id="WP_221185235.1">
    <property type="nucleotide sequence ID" value="NZ_JACHVQ010000001.1"/>
</dbReference>
<evidence type="ECO:0000256" key="1">
    <source>
        <dbReference type="ARBA" id="ARBA00001917"/>
    </source>
</evidence>
<dbReference type="CDD" id="cd02809">
    <property type="entry name" value="alpha_hydroxyacid_oxid_FMN"/>
    <property type="match status" value="1"/>
</dbReference>
<feature type="domain" description="FMN hydroxy acid dehydrogenase" evidence="8">
    <location>
        <begin position="1"/>
        <end position="351"/>
    </location>
</feature>
<feature type="binding site" evidence="7">
    <location>
        <begin position="76"/>
        <end position="78"/>
    </location>
    <ligand>
        <name>FMN</name>
        <dbReference type="ChEBI" id="CHEBI:58210"/>
    </ligand>
</feature>
<dbReference type="PIRSF" id="PIRSF000138">
    <property type="entry name" value="Al-hdrx_acd_dh"/>
    <property type="match status" value="1"/>
</dbReference>
<feature type="binding site" evidence="7">
    <location>
        <position position="154"/>
    </location>
    <ligand>
        <name>FMN</name>
        <dbReference type="ChEBI" id="CHEBI:58210"/>
    </ligand>
</feature>
<name>A0A839N3E5_9MICO</name>
<dbReference type="PROSITE" id="PS00557">
    <property type="entry name" value="FMN_HYDROXY_ACID_DH_1"/>
    <property type="match status" value="1"/>
</dbReference>
<reference evidence="9 10" key="1">
    <citation type="submission" date="2020-08" db="EMBL/GenBank/DDBJ databases">
        <title>Sequencing the genomes of 1000 actinobacteria strains.</title>
        <authorList>
            <person name="Klenk H.-P."/>
        </authorList>
    </citation>
    <scope>NUCLEOTIDE SEQUENCE [LARGE SCALE GENOMIC DNA]</scope>
    <source>
        <strain evidence="9 10">DSM 105369</strain>
    </source>
</reference>
<dbReference type="InterPro" id="IPR012133">
    <property type="entry name" value="Alpha-hydoxy_acid_DH_FMN"/>
</dbReference>
<comment type="caution">
    <text evidence="9">The sequence shown here is derived from an EMBL/GenBank/DDBJ whole genome shotgun (WGS) entry which is preliminary data.</text>
</comment>
<dbReference type="PANTHER" id="PTHR10578">
    <property type="entry name" value="S -2-HYDROXY-ACID OXIDASE-RELATED"/>
    <property type="match status" value="1"/>
</dbReference>
<feature type="binding site" evidence="7">
    <location>
        <position position="23"/>
    </location>
    <ligand>
        <name>glyoxylate</name>
        <dbReference type="ChEBI" id="CHEBI:36655"/>
    </ligand>
</feature>
<feature type="binding site" evidence="7">
    <location>
        <begin position="279"/>
        <end position="283"/>
    </location>
    <ligand>
        <name>FMN</name>
        <dbReference type="ChEBI" id="CHEBI:58210"/>
    </ligand>
</feature>
<dbReference type="InterPro" id="IPR037396">
    <property type="entry name" value="FMN_HAD"/>
</dbReference>
<feature type="binding site" evidence="7">
    <location>
        <position position="246"/>
    </location>
    <ligand>
        <name>FMN</name>
        <dbReference type="ChEBI" id="CHEBI:58210"/>
    </ligand>
</feature>
<keyword evidence="10" id="KW-1185">Reference proteome</keyword>
<dbReference type="GO" id="GO:0010181">
    <property type="term" value="F:FMN binding"/>
    <property type="evidence" value="ECO:0007669"/>
    <property type="project" value="InterPro"/>
</dbReference>
<proteinExistence type="inferred from homology"/>
<evidence type="ECO:0000259" key="8">
    <source>
        <dbReference type="PROSITE" id="PS51349"/>
    </source>
</evidence>
<evidence type="ECO:0000313" key="10">
    <source>
        <dbReference type="Proteomes" id="UP000559182"/>
    </source>
</evidence>
<dbReference type="PROSITE" id="PS51349">
    <property type="entry name" value="FMN_HYDROXY_ACID_DH_2"/>
    <property type="match status" value="1"/>
</dbReference>
<dbReference type="AlphaFoldDB" id="A0A839N3E5"/>
<feature type="binding site" evidence="7">
    <location>
        <position position="105"/>
    </location>
    <ligand>
        <name>FMN</name>
        <dbReference type="ChEBI" id="CHEBI:58210"/>
    </ligand>
</feature>
<organism evidence="9 10">
    <name type="scientific">Flexivirga oryzae</name>
    <dbReference type="NCBI Taxonomy" id="1794944"/>
    <lineage>
        <taxon>Bacteria</taxon>
        <taxon>Bacillati</taxon>
        <taxon>Actinomycetota</taxon>
        <taxon>Actinomycetes</taxon>
        <taxon>Micrococcales</taxon>
        <taxon>Dermacoccaceae</taxon>
        <taxon>Flexivirga</taxon>
    </lineage>
</organism>
<keyword evidence="3 7" id="KW-0288">FMN</keyword>
<feature type="binding site" evidence="7">
    <location>
        <begin position="302"/>
        <end position="303"/>
    </location>
    <ligand>
        <name>FMN</name>
        <dbReference type="ChEBI" id="CHEBI:58210"/>
    </ligand>
</feature>
<dbReference type="InterPro" id="IPR000262">
    <property type="entry name" value="FMN-dep_DH"/>
</dbReference>
<feature type="binding site" evidence="7">
    <location>
        <position position="128"/>
    </location>
    <ligand>
        <name>glyoxylate</name>
        <dbReference type="ChEBI" id="CHEBI:36655"/>
    </ligand>
</feature>
<evidence type="ECO:0000256" key="5">
    <source>
        <dbReference type="ARBA" id="ARBA00024042"/>
    </source>
</evidence>
<evidence type="ECO:0000256" key="7">
    <source>
        <dbReference type="PIRSR" id="PIRSR000138-2"/>
    </source>
</evidence>
<feature type="active site" description="Proton acceptor" evidence="6">
    <location>
        <position position="248"/>
    </location>
</feature>
<evidence type="ECO:0000256" key="3">
    <source>
        <dbReference type="ARBA" id="ARBA00022643"/>
    </source>
</evidence>
<dbReference type="Proteomes" id="UP000559182">
    <property type="component" value="Unassembled WGS sequence"/>
</dbReference>
<dbReference type="EMBL" id="JACHVQ010000001">
    <property type="protein sequence ID" value="MBB2892260.1"/>
    <property type="molecule type" value="Genomic_DNA"/>
</dbReference>
<evidence type="ECO:0000256" key="2">
    <source>
        <dbReference type="ARBA" id="ARBA00022630"/>
    </source>
</evidence>
<feature type="binding site" evidence="7">
    <location>
        <position position="224"/>
    </location>
    <ligand>
        <name>FMN</name>
        <dbReference type="ChEBI" id="CHEBI:58210"/>
    </ligand>
</feature>
<dbReference type="Pfam" id="PF01070">
    <property type="entry name" value="FMN_dh"/>
    <property type="match status" value="1"/>
</dbReference>
<sequence length="351" mass="37262">MHEQLQRLRDDAERVVDPDMWSYLNRGSGDQRTVTEAHDAWDRYRLRPRVLRDVSHVSTELPLFGGVWRTPIGIAPTAFHAVLHPEGEVATATGAAAAGAPMVLSSRSTRRIEDVAAAVDGPWWFQVYLMRERAITAALIERAAAAGATAMVLTADTPYVGHRARTPALARPLPLGDDQALINVRDHFPEGVEDYWELIDQRADLSLGDIAWVADVCELPVIVKGVLRGDEALACIDAGADAIWVSNHGGRQLDRAISTAAALPDVVTAVGDSVPVIVDGGVRDGFDALTALALGASAVMLGRPVMWALAAEGADGVAGILDELTGELRHAMGLAGAACLGDLDPSLVSGR</sequence>
<accession>A0A839N3E5</accession>
<protein>
    <submittedName>
        <fullName evidence="9">4-hydroxymandelate oxidase</fullName>
        <ecNumber evidence="9">1.1.3.46</ecNumber>
    </submittedName>
</protein>
<evidence type="ECO:0000256" key="4">
    <source>
        <dbReference type="ARBA" id="ARBA00023002"/>
    </source>
</evidence>
<gene>
    <name evidence="9" type="ORF">FHU39_002244</name>
</gene>
<comment type="cofactor">
    <cofactor evidence="1">
        <name>FMN</name>
        <dbReference type="ChEBI" id="CHEBI:58210"/>
    </cofactor>
</comment>
<evidence type="ECO:0000313" key="9">
    <source>
        <dbReference type="EMBL" id="MBB2892260.1"/>
    </source>
</evidence>